<dbReference type="PROSITE" id="PS50113">
    <property type="entry name" value="PAC"/>
    <property type="match status" value="1"/>
</dbReference>
<feature type="transmembrane region" description="Helical" evidence="11">
    <location>
        <begin position="254"/>
        <end position="280"/>
    </location>
</feature>
<evidence type="ECO:0000256" key="7">
    <source>
        <dbReference type="ARBA" id="ARBA00022777"/>
    </source>
</evidence>
<evidence type="ECO:0000256" key="3">
    <source>
        <dbReference type="ARBA" id="ARBA00012438"/>
    </source>
</evidence>
<feature type="domain" description="Histidine kinase" evidence="12">
    <location>
        <begin position="562"/>
        <end position="772"/>
    </location>
</feature>
<dbReference type="SMART" id="SM01079">
    <property type="entry name" value="CHASE"/>
    <property type="match status" value="1"/>
</dbReference>
<evidence type="ECO:0000259" key="12">
    <source>
        <dbReference type="PROSITE" id="PS50109"/>
    </source>
</evidence>
<dbReference type="InterPro" id="IPR052162">
    <property type="entry name" value="Sensor_kinase/Photoreceptor"/>
</dbReference>
<evidence type="ECO:0000256" key="6">
    <source>
        <dbReference type="ARBA" id="ARBA00022692"/>
    </source>
</evidence>
<dbReference type="AlphaFoldDB" id="A0A2W7IAI2"/>
<evidence type="ECO:0000313" key="16">
    <source>
        <dbReference type="Proteomes" id="UP000249542"/>
    </source>
</evidence>
<evidence type="ECO:0000256" key="2">
    <source>
        <dbReference type="ARBA" id="ARBA00004370"/>
    </source>
</evidence>
<evidence type="ECO:0000256" key="9">
    <source>
        <dbReference type="ARBA" id="ARBA00023136"/>
    </source>
</evidence>
<dbReference type="Pfam" id="PF02518">
    <property type="entry name" value="HATPase_c"/>
    <property type="match status" value="1"/>
</dbReference>
<reference evidence="15 16" key="1">
    <citation type="submission" date="2018-06" db="EMBL/GenBank/DDBJ databases">
        <title>Genomic Encyclopedia of Archaeal and Bacterial Type Strains, Phase II (KMG-II): from individual species to whole genera.</title>
        <authorList>
            <person name="Goeker M."/>
        </authorList>
    </citation>
    <scope>NUCLEOTIDE SEQUENCE [LARGE SCALE GENOMIC DNA]</scope>
    <source>
        <strain evidence="15 16">DSM 15361</strain>
    </source>
</reference>
<dbReference type="PROSITE" id="PS50839">
    <property type="entry name" value="CHASE"/>
    <property type="match status" value="1"/>
</dbReference>
<dbReference type="InterPro" id="IPR005467">
    <property type="entry name" value="His_kinase_dom"/>
</dbReference>
<comment type="catalytic activity">
    <reaction evidence="1">
        <text>ATP + protein L-histidine = ADP + protein N-phospho-L-histidine.</text>
        <dbReference type="EC" id="2.7.13.3"/>
    </reaction>
</comment>
<dbReference type="SMART" id="SM00387">
    <property type="entry name" value="HATPase_c"/>
    <property type="match status" value="1"/>
</dbReference>
<dbReference type="RefSeq" id="WP_111539599.1">
    <property type="nucleotide sequence ID" value="NZ_QKYV01000001.1"/>
</dbReference>
<keyword evidence="4" id="KW-0597">Phosphoprotein</keyword>
<keyword evidence="9 11" id="KW-0472">Membrane</keyword>
<evidence type="ECO:0000256" key="1">
    <source>
        <dbReference type="ARBA" id="ARBA00000085"/>
    </source>
</evidence>
<keyword evidence="6 11" id="KW-0812">Transmembrane</keyword>
<dbReference type="InterPro" id="IPR000014">
    <property type="entry name" value="PAS"/>
</dbReference>
<dbReference type="Gene3D" id="1.10.287.130">
    <property type="match status" value="1"/>
</dbReference>
<dbReference type="Gene3D" id="3.30.450.350">
    <property type="entry name" value="CHASE domain"/>
    <property type="match status" value="1"/>
</dbReference>
<gene>
    <name evidence="15" type="ORF">LX95_00244</name>
</gene>
<proteinExistence type="predicted"/>
<keyword evidence="7" id="KW-0418">Kinase</keyword>
<dbReference type="InterPro" id="IPR000700">
    <property type="entry name" value="PAS-assoc_C"/>
</dbReference>
<protein>
    <recommendedName>
        <fullName evidence="3">histidine kinase</fullName>
        <ecNumber evidence="3">2.7.13.3</ecNumber>
    </recommendedName>
</protein>
<feature type="coiled-coil region" evidence="10">
    <location>
        <begin position="400"/>
        <end position="427"/>
    </location>
</feature>
<dbReference type="InterPro" id="IPR003594">
    <property type="entry name" value="HATPase_dom"/>
</dbReference>
<dbReference type="NCBIfam" id="TIGR00229">
    <property type="entry name" value="sensory_box"/>
    <property type="match status" value="1"/>
</dbReference>
<sequence>MNNKFSSFFSWFVNRPKVIGFILFIIIFSIFTYIVYQEYSLAKESEKEKEKQVLTIVKQNIEQSLKTSYVSALTLALTIDDEGKPKNFEKVSEKIISSSVIISGVELVPNGIISYVYPYEENKGALGLNVLKHPVSQKEANKSINSGKMDFAGPIPFKQGGKGIIGRMPVFIENQFWGFSAVIIREKDFLSNAGIYKFSKEGFKFRLAKADEETSKEILFFGAKEDFNVNEAQKSFVKDGNWNIYIYSENKENLLISLLPLMFLALLLSILISTFIVRFLKQPRELQRKVNIQAAKLLNSELKFKAIFDRAPIGIVHVEAESYKFIEANQKFLRKTGLSLDEITEARFDSVWRNSKDLKKLVEKGEKINSVLLKKNGTQIDVRVAVDYLKYIDKDTYIFIIEDITEINKAQNHLKELETRVKMAVEIAQLGYWEWNIHTNEVIWSPMMYEIFRISNDFKITPDFIVSRIHHLDAKRYVDSIRSLVNGENVNPSYEAKILDPEGNPIHVLGHLESEKGKLGEVIKIKGTLVDISSEKRTKEELDQSYDVVLQQNKRLINFSYIVSHNLRSHSSNIKSLSHLLLEMEHTQEQEEMFSMLNSVSHALDDTLFDLNDVINIQQNISISIEDILVVKYIERVLEVLKVEIIQKKADIIVNVPSDIKISFNPAYFESILLNFISNAIRYRHPNRPPIVIIDFLIIENHPVIQIKDNGIGIDLKKNGDKLFGMYKTFTKNNESRGLGLFISKSQMEALGGKITVQSKLNKGSVFKLFFK</sequence>
<dbReference type="EC" id="2.7.13.3" evidence="3"/>
<keyword evidence="16" id="KW-1185">Reference proteome</keyword>
<evidence type="ECO:0000259" key="14">
    <source>
        <dbReference type="PROSITE" id="PS50839"/>
    </source>
</evidence>
<dbReference type="GO" id="GO:0007165">
    <property type="term" value="P:signal transduction"/>
    <property type="evidence" value="ECO:0007669"/>
    <property type="project" value="UniProtKB-ARBA"/>
</dbReference>
<dbReference type="InterPro" id="IPR036890">
    <property type="entry name" value="HATPase_C_sf"/>
</dbReference>
<dbReference type="InterPro" id="IPR042240">
    <property type="entry name" value="CHASE_sf"/>
</dbReference>
<organism evidence="15 16">
    <name type="scientific">Mesonia algae</name>
    <dbReference type="NCBI Taxonomy" id="213248"/>
    <lineage>
        <taxon>Bacteria</taxon>
        <taxon>Pseudomonadati</taxon>
        <taxon>Bacteroidota</taxon>
        <taxon>Flavobacteriia</taxon>
        <taxon>Flavobacteriales</taxon>
        <taxon>Flavobacteriaceae</taxon>
        <taxon>Mesonia</taxon>
    </lineage>
</organism>
<evidence type="ECO:0000259" key="13">
    <source>
        <dbReference type="PROSITE" id="PS50113"/>
    </source>
</evidence>
<dbReference type="SUPFAM" id="SSF55785">
    <property type="entry name" value="PYP-like sensor domain (PAS domain)"/>
    <property type="match status" value="2"/>
</dbReference>
<keyword evidence="10" id="KW-0175">Coiled coil</keyword>
<dbReference type="Gene3D" id="3.30.565.10">
    <property type="entry name" value="Histidine kinase-like ATPase, C-terminal domain"/>
    <property type="match status" value="1"/>
</dbReference>
<dbReference type="PANTHER" id="PTHR43304:SF1">
    <property type="entry name" value="PAC DOMAIN-CONTAINING PROTEIN"/>
    <property type="match status" value="1"/>
</dbReference>
<dbReference type="EMBL" id="QKYV01000001">
    <property type="protein sequence ID" value="PZW43916.1"/>
    <property type="molecule type" value="Genomic_DNA"/>
</dbReference>
<dbReference type="SUPFAM" id="SSF55874">
    <property type="entry name" value="ATPase domain of HSP90 chaperone/DNA topoisomerase II/histidine kinase"/>
    <property type="match status" value="1"/>
</dbReference>
<evidence type="ECO:0000256" key="11">
    <source>
        <dbReference type="SAM" id="Phobius"/>
    </source>
</evidence>
<evidence type="ECO:0000256" key="10">
    <source>
        <dbReference type="SAM" id="Coils"/>
    </source>
</evidence>
<dbReference type="GO" id="GO:0016020">
    <property type="term" value="C:membrane"/>
    <property type="evidence" value="ECO:0007669"/>
    <property type="project" value="UniProtKB-SubCell"/>
</dbReference>
<keyword evidence="8 11" id="KW-1133">Transmembrane helix</keyword>
<evidence type="ECO:0000256" key="8">
    <source>
        <dbReference type="ARBA" id="ARBA00022989"/>
    </source>
</evidence>
<comment type="caution">
    <text evidence="15">The sequence shown here is derived from an EMBL/GenBank/DDBJ whole genome shotgun (WGS) entry which is preliminary data.</text>
</comment>
<dbReference type="Proteomes" id="UP000249542">
    <property type="component" value="Unassembled WGS sequence"/>
</dbReference>
<dbReference type="InterPro" id="IPR035965">
    <property type="entry name" value="PAS-like_dom_sf"/>
</dbReference>
<dbReference type="Gene3D" id="3.30.450.20">
    <property type="entry name" value="PAS domain"/>
    <property type="match status" value="2"/>
</dbReference>
<feature type="transmembrane region" description="Helical" evidence="11">
    <location>
        <begin position="18"/>
        <end position="36"/>
    </location>
</feature>
<comment type="subcellular location">
    <subcellularLocation>
        <location evidence="2">Membrane</location>
    </subcellularLocation>
</comment>
<dbReference type="InterPro" id="IPR006189">
    <property type="entry name" value="CHASE_dom"/>
</dbReference>
<name>A0A2W7IAI2_9FLAO</name>
<evidence type="ECO:0000256" key="5">
    <source>
        <dbReference type="ARBA" id="ARBA00022679"/>
    </source>
</evidence>
<evidence type="ECO:0000256" key="4">
    <source>
        <dbReference type="ARBA" id="ARBA00022553"/>
    </source>
</evidence>
<keyword evidence="5" id="KW-0808">Transferase</keyword>
<dbReference type="GO" id="GO:0004673">
    <property type="term" value="F:protein histidine kinase activity"/>
    <property type="evidence" value="ECO:0007669"/>
    <property type="project" value="UniProtKB-EC"/>
</dbReference>
<feature type="domain" description="PAC" evidence="13">
    <location>
        <begin position="492"/>
        <end position="544"/>
    </location>
</feature>
<dbReference type="InterPro" id="IPR004358">
    <property type="entry name" value="Sig_transdc_His_kin-like_C"/>
</dbReference>
<dbReference type="PRINTS" id="PR00344">
    <property type="entry name" value="BCTRLSENSOR"/>
</dbReference>
<dbReference type="Pfam" id="PF13426">
    <property type="entry name" value="PAS_9"/>
    <property type="match status" value="1"/>
</dbReference>
<dbReference type="PROSITE" id="PS50109">
    <property type="entry name" value="HIS_KIN"/>
    <property type="match status" value="1"/>
</dbReference>
<dbReference type="Pfam" id="PF03924">
    <property type="entry name" value="CHASE"/>
    <property type="match status" value="1"/>
</dbReference>
<evidence type="ECO:0000313" key="15">
    <source>
        <dbReference type="EMBL" id="PZW43916.1"/>
    </source>
</evidence>
<dbReference type="PANTHER" id="PTHR43304">
    <property type="entry name" value="PHYTOCHROME-LIKE PROTEIN CPH1"/>
    <property type="match status" value="1"/>
</dbReference>
<accession>A0A2W7IAI2</accession>
<feature type="domain" description="CHASE" evidence="14">
    <location>
        <begin position="109"/>
        <end position="199"/>
    </location>
</feature>